<reference evidence="2 3" key="1">
    <citation type="submission" date="2019-03" db="EMBL/GenBank/DDBJ databases">
        <title>Genomic Encyclopedia of Type Strains, Phase IV (KMG-IV): sequencing the most valuable type-strain genomes for metagenomic binning, comparative biology and taxonomic classification.</title>
        <authorList>
            <person name="Goeker M."/>
        </authorList>
    </citation>
    <scope>NUCLEOTIDE SEQUENCE [LARGE SCALE GENOMIC DNA]</scope>
    <source>
        <strain evidence="2 3">DSM 22362</strain>
    </source>
</reference>
<comment type="caution">
    <text evidence="2">The sequence shown here is derived from an EMBL/GenBank/DDBJ whole genome shotgun (WGS) entry which is preliminary data.</text>
</comment>
<evidence type="ECO:0000313" key="2">
    <source>
        <dbReference type="EMBL" id="TCV05297.1"/>
    </source>
</evidence>
<dbReference type="Pfam" id="PF09992">
    <property type="entry name" value="NAGPA"/>
    <property type="match status" value="1"/>
</dbReference>
<dbReference type="OrthoDB" id="9791820at2"/>
<name>A0A4R3VMU4_9SPHI</name>
<dbReference type="AlphaFoldDB" id="A0A4R3VMU4"/>
<dbReference type="Proteomes" id="UP000295197">
    <property type="component" value="Unassembled WGS sequence"/>
</dbReference>
<organism evidence="2 3">
    <name type="scientific">Sphingobacterium alimentarium</name>
    <dbReference type="NCBI Taxonomy" id="797292"/>
    <lineage>
        <taxon>Bacteria</taxon>
        <taxon>Pseudomonadati</taxon>
        <taxon>Bacteroidota</taxon>
        <taxon>Sphingobacteriia</taxon>
        <taxon>Sphingobacteriales</taxon>
        <taxon>Sphingobacteriaceae</taxon>
        <taxon>Sphingobacterium</taxon>
    </lineage>
</organism>
<protein>
    <submittedName>
        <fullName evidence="2">Uncharacterized protein DUF2233</fullName>
    </submittedName>
</protein>
<evidence type="ECO:0000313" key="3">
    <source>
        <dbReference type="Proteomes" id="UP000295197"/>
    </source>
</evidence>
<keyword evidence="3" id="KW-1185">Reference proteome</keyword>
<dbReference type="PROSITE" id="PS51257">
    <property type="entry name" value="PROKAR_LIPOPROTEIN"/>
    <property type="match status" value="1"/>
</dbReference>
<dbReference type="EMBL" id="SMBZ01000078">
    <property type="protein sequence ID" value="TCV05297.1"/>
    <property type="molecule type" value="Genomic_DNA"/>
</dbReference>
<proteinExistence type="predicted"/>
<evidence type="ECO:0000259" key="1">
    <source>
        <dbReference type="Pfam" id="PF09992"/>
    </source>
</evidence>
<dbReference type="RefSeq" id="WP_132779256.1">
    <property type="nucleotide sequence ID" value="NZ_SMBZ01000078.1"/>
</dbReference>
<feature type="domain" description="Phosphodiester glycosidase" evidence="1">
    <location>
        <begin position="154"/>
        <end position="321"/>
    </location>
</feature>
<gene>
    <name evidence="2" type="ORF">EDC17_10781</name>
</gene>
<dbReference type="InterPro" id="IPR018711">
    <property type="entry name" value="NAGPA"/>
</dbReference>
<accession>A0A4R3VMU4</accession>
<sequence>MKNSINIKFAYKALFVPLMMGLILSSCKQRDDYPDFSNLEPPVIEEDIIPTDNDVLPITQRIKNSAPFLKTFLMDSAKTVTTGIEYSHIRFLNDLDQKVSMHIVEMDQSKKKVSMVTLSPYDDYLYTTQQLPEMMKMNQETLTSKIMVGIVGDNHSAGTPTGSYVKKGRVIKTNTSLTLPYLGVKKGSSEILFLNSPNSTTYPVPAIVPADYSSLIAGQNWMLFNGVDVIYTTTTTVARTAIGMTADKQKLYAISVDGVNAFSAGISLNNFRTIFKALGCNMAFFTSGSATNALAVRDQDDFILKNKPAAGLPVVANAIGFVVD</sequence>